<evidence type="ECO:0000313" key="3">
    <source>
        <dbReference type="Proteomes" id="UP000549765"/>
    </source>
</evidence>
<reference evidence="2 3" key="1">
    <citation type="submission" date="2020-04" db="EMBL/GenBank/DDBJ databases">
        <title>MicrobeNet Type strains.</title>
        <authorList>
            <person name="Nicholson A.C."/>
        </authorList>
    </citation>
    <scope>NUCLEOTIDE SEQUENCE [LARGE SCALE GENOMIC DNA]</scope>
    <source>
        <strain evidence="2 3">CCUG 61472</strain>
    </source>
</reference>
<dbReference type="Proteomes" id="UP000549765">
    <property type="component" value="Unassembled WGS sequence"/>
</dbReference>
<dbReference type="Pfam" id="PF07883">
    <property type="entry name" value="Cupin_2"/>
    <property type="match status" value="1"/>
</dbReference>
<keyword evidence="3" id="KW-1185">Reference proteome</keyword>
<dbReference type="Gene3D" id="2.60.120.10">
    <property type="entry name" value="Jelly Rolls"/>
    <property type="match status" value="1"/>
</dbReference>
<dbReference type="CDD" id="cd02238">
    <property type="entry name" value="cupin_KdgF"/>
    <property type="match status" value="1"/>
</dbReference>
<organism evidence="2 3">
    <name type="scientific">Periweissella fabalis</name>
    <dbReference type="NCBI Taxonomy" id="1070421"/>
    <lineage>
        <taxon>Bacteria</taxon>
        <taxon>Bacillati</taxon>
        <taxon>Bacillota</taxon>
        <taxon>Bacilli</taxon>
        <taxon>Lactobacillales</taxon>
        <taxon>Lactobacillaceae</taxon>
        <taxon>Periweissella</taxon>
    </lineage>
</organism>
<dbReference type="InterPro" id="IPR011051">
    <property type="entry name" value="RmlC_Cupin_sf"/>
</dbReference>
<name>A0A7X6N3A9_9LACO</name>
<protein>
    <submittedName>
        <fullName evidence="2">Cupin domain-containing protein</fullName>
    </submittedName>
</protein>
<comment type="caution">
    <text evidence="2">The sequence shown here is derived from an EMBL/GenBank/DDBJ whole genome shotgun (WGS) entry which is preliminary data.</text>
</comment>
<gene>
    <name evidence="2" type="ORF">HF964_06870</name>
</gene>
<feature type="domain" description="Cupin type-2" evidence="1">
    <location>
        <begin position="39"/>
        <end position="94"/>
    </location>
</feature>
<dbReference type="InterPro" id="IPR013096">
    <property type="entry name" value="Cupin_2"/>
</dbReference>
<dbReference type="SUPFAM" id="SSF51182">
    <property type="entry name" value="RmlC-like cupins"/>
    <property type="match status" value="1"/>
</dbReference>
<sequence>MFFYNNELSLERIDENSFRKVLAYGDGLMNTLVVFEHGIPIGTNIVCHQHEHAQTTFVLQGRFEFMIQYPDHIERNIVGCGDSIYFPSNYPHGCIPLEADSRLLDSFNPIRQDFL</sequence>
<accession>A0A7X6N3A9</accession>
<evidence type="ECO:0000313" key="2">
    <source>
        <dbReference type="EMBL" id="NKZ24517.1"/>
    </source>
</evidence>
<dbReference type="AlphaFoldDB" id="A0A7X6N3A9"/>
<evidence type="ECO:0000259" key="1">
    <source>
        <dbReference type="Pfam" id="PF07883"/>
    </source>
</evidence>
<dbReference type="EMBL" id="JAAXPN010000007">
    <property type="protein sequence ID" value="NKZ24517.1"/>
    <property type="molecule type" value="Genomic_DNA"/>
</dbReference>
<dbReference type="InterPro" id="IPR014710">
    <property type="entry name" value="RmlC-like_jellyroll"/>
</dbReference>
<proteinExistence type="predicted"/>